<sequence length="286" mass="30104">MLLCPALFAVNQLGARYVDYVPPYALALGRWLCALVLLLLFVGGRLWRQRAAVRREWRDLLVLGALGMWVCGAFVYIGGRTTTATNIGLIYAASPVVVVGVAALAYGERLWPRQLAGIALCLLGVLWVIIKGDPTRLLTVSFTAGDLWIAVASASWGLYSVLLRHRPSGLDPTTRLAAIMAGGVAVLLPTAAIEAAFVGAPPLDARSLATVLVLAVVPGVGAYGAYSYALAVLGAARTAIGMYLGPIYTGLMAWPLLGETPASYHIAGALLVLPGIFLATRLPPGR</sequence>
<feature type="transmembrane region" description="Helical" evidence="6">
    <location>
        <begin position="175"/>
        <end position="197"/>
    </location>
</feature>
<feature type="transmembrane region" description="Helical" evidence="6">
    <location>
        <begin position="89"/>
        <end position="107"/>
    </location>
</feature>
<name>A0A5C8PCV1_9HYPH</name>
<feature type="domain" description="EamA" evidence="7">
    <location>
        <begin position="144"/>
        <end position="280"/>
    </location>
</feature>
<evidence type="ECO:0000256" key="1">
    <source>
        <dbReference type="ARBA" id="ARBA00004141"/>
    </source>
</evidence>
<dbReference type="EMBL" id="VDUZ01000042">
    <property type="protein sequence ID" value="TXL71578.1"/>
    <property type="molecule type" value="Genomic_DNA"/>
</dbReference>
<keyword evidence="3 6" id="KW-0812">Transmembrane</keyword>
<keyword evidence="9" id="KW-1185">Reference proteome</keyword>
<feature type="transmembrane region" description="Helical" evidence="6">
    <location>
        <begin position="209"/>
        <end position="233"/>
    </location>
</feature>
<feature type="domain" description="EamA" evidence="7">
    <location>
        <begin position="9"/>
        <end position="129"/>
    </location>
</feature>
<dbReference type="AlphaFoldDB" id="A0A5C8PCV1"/>
<dbReference type="Proteomes" id="UP000321638">
    <property type="component" value="Unassembled WGS sequence"/>
</dbReference>
<protein>
    <submittedName>
        <fullName evidence="8">DMT family transporter</fullName>
    </submittedName>
</protein>
<evidence type="ECO:0000259" key="7">
    <source>
        <dbReference type="Pfam" id="PF00892"/>
    </source>
</evidence>
<evidence type="ECO:0000313" key="8">
    <source>
        <dbReference type="EMBL" id="TXL71578.1"/>
    </source>
</evidence>
<accession>A0A5C8PCV1</accession>
<dbReference type="SUPFAM" id="SSF103481">
    <property type="entry name" value="Multidrug resistance efflux transporter EmrE"/>
    <property type="match status" value="2"/>
</dbReference>
<reference evidence="8 9" key="1">
    <citation type="submission" date="2019-06" db="EMBL/GenBank/DDBJ databases">
        <title>New taxonomy in bacterial strain CC-CFT640, isolated from vineyard.</title>
        <authorList>
            <person name="Lin S.-Y."/>
            <person name="Tsai C.-F."/>
            <person name="Young C.-C."/>
        </authorList>
    </citation>
    <scope>NUCLEOTIDE SEQUENCE [LARGE SCALE GENOMIC DNA]</scope>
    <source>
        <strain evidence="8 9">CC-CFT640</strain>
    </source>
</reference>
<keyword evidence="5 6" id="KW-0472">Membrane</keyword>
<comment type="similarity">
    <text evidence="2">Belongs to the EamA transporter family.</text>
</comment>
<feature type="transmembrane region" description="Helical" evidence="6">
    <location>
        <begin position="25"/>
        <end position="47"/>
    </location>
</feature>
<evidence type="ECO:0000256" key="6">
    <source>
        <dbReference type="SAM" id="Phobius"/>
    </source>
</evidence>
<evidence type="ECO:0000256" key="3">
    <source>
        <dbReference type="ARBA" id="ARBA00022692"/>
    </source>
</evidence>
<dbReference type="InterPro" id="IPR000620">
    <property type="entry name" value="EamA_dom"/>
</dbReference>
<dbReference type="InterPro" id="IPR050638">
    <property type="entry name" value="AA-Vitamin_Transporters"/>
</dbReference>
<feature type="transmembrane region" description="Helical" evidence="6">
    <location>
        <begin position="114"/>
        <end position="130"/>
    </location>
</feature>
<proteinExistence type="inferred from homology"/>
<evidence type="ECO:0000256" key="5">
    <source>
        <dbReference type="ARBA" id="ARBA00023136"/>
    </source>
</evidence>
<evidence type="ECO:0000256" key="4">
    <source>
        <dbReference type="ARBA" id="ARBA00022989"/>
    </source>
</evidence>
<comment type="subcellular location">
    <subcellularLocation>
        <location evidence="1">Membrane</location>
        <topology evidence="1">Multi-pass membrane protein</topology>
    </subcellularLocation>
</comment>
<feature type="transmembrane region" description="Helical" evidence="6">
    <location>
        <begin position="263"/>
        <end position="282"/>
    </location>
</feature>
<evidence type="ECO:0000256" key="2">
    <source>
        <dbReference type="ARBA" id="ARBA00007362"/>
    </source>
</evidence>
<dbReference type="Pfam" id="PF00892">
    <property type="entry name" value="EamA"/>
    <property type="match status" value="2"/>
</dbReference>
<comment type="caution">
    <text evidence="8">The sequence shown here is derived from an EMBL/GenBank/DDBJ whole genome shotgun (WGS) entry which is preliminary data.</text>
</comment>
<feature type="transmembrane region" description="Helical" evidence="6">
    <location>
        <begin position="59"/>
        <end position="77"/>
    </location>
</feature>
<dbReference type="PANTHER" id="PTHR32322">
    <property type="entry name" value="INNER MEMBRANE TRANSPORTER"/>
    <property type="match status" value="1"/>
</dbReference>
<organism evidence="8 9">
    <name type="scientific">Vineibacter terrae</name>
    <dbReference type="NCBI Taxonomy" id="2586908"/>
    <lineage>
        <taxon>Bacteria</taxon>
        <taxon>Pseudomonadati</taxon>
        <taxon>Pseudomonadota</taxon>
        <taxon>Alphaproteobacteria</taxon>
        <taxon>Hyphomicrobiales</taxon>
        <taxon>Vineibacter</taxon>
    </lineage>
</organism>
<feature type="transmembrane region" description="Helical" evidence="6">
    <location>
        <begin position="240"/>
        <end position="257"/>
    </location>
</feature>
<gene>
    <name evidence="8" type="ORF">FHP25_29660</name>
</gene>
<evidence type="ECO:0000313" key="9">
    <source>
        <dbReference type="Proteomes" id="UP000321638"/>
    </source>
</evidence>
<dbReference type="OrthoDB" id="9806889at2"/>
<dbReference type="InterPro" id="IPR037185">
    <property type="entry name" value="EmrE-like"/>
</dbReference>
<dbReference type="PANTHER" id="PTHR32322:SF2">
    <property type="entry name" value="EAMA DOMAIN-CONTAINING PROTEIN"/>
    <property type="match status" value="1"/>
</dbReference>
<feature type="transmembrane region" description="Helical" evidence="6">
    <location>
        <begin position="142"/>
        <end position="163"/>
    </location>
</feature>
<dbReference type="GO" id="GO:0016020">
    <property type="term" value="C:membrane"/>
    <property type="evidence" value="ECO:0007669"/>
    <property type="project" value="UniProtKB-SubCell"/>
</dbReference>
<keyword evidence="4 6" id="KW-1133">Transmembrane helix</keyword>